<dbReference type="InterPro" id="IPR036134">
    <property type="entry name" value="Crypto/Photolyase_FAD-like_sf"/>
</dbReference>
<dbReference type="Pfam" id="PF04244">
    <property type="entry name" value="DPRP"/>
    <property type="match status" value="1"/>
</dbReference>
<dbReference type="AlphaFoldDB" id="A0AAP2Z4Z7"/>
<dbReference type="PANTHER" id="PTHR38657:SF1">
    <property type="entry name" value="SLR1343 PROTEIN"/>
    <property type="match status" value="1"/>
</dbReference>
<accession>A0AAP2Z4Z7</accession>
<dbReference type="PANTHER" id="PTHR38657">
    <property type="entry name" value="SLR1343 PROTEIN"/>
    <property type="match status" value="1"/>
</dbReference>
<evidence type="ECO:0000313" key="1">
    <source>
        <dbReference type="EMBL" id="MCU4750515.1"/>
    </source>
</evidence>
<dbReference type="InterPro" id="IPR052551">
    <property type="entry name" value="UV-DNA_repair_photolyase"/>
</dbReference>
<dbReference type="Gene3D" id="1.25.40.80">
    <property type="match status" value="1"/>
</dbReference>
<evidence type="ECO:0000313" key="2">
    <source>
        <dbReference type="Proteomes" id="UP001321047"/>
    </source>
</evidence>
<gene>
    <name evidence="1" type="ORF">OB919_00730</name>
</gene>
<dbReference type="InterPro" id="IPR007357">
    <property type="entry name" value="PhrB-like"/>
</dbReference>
<dbReference type="InterPro" id="IPR014729">
    <property type="entry name" value="Rossmann-like_a/b/a_fold"/>
</dbReference>
<keyword evidence="2" id="KW-1185">Reference proteome</keyword>
<comment type="caution">
    <text evidence="1">The sequence shown here is derived from an EMBL/GenBank/DDBJ whole genome shotgun (WGS) entry which is preliminary data.</text>
</comment>
<dbReference type="EMBL" id="JAOPJZ010000001">
    <property type="protein sequence ID" value="MCU4750515.1"/>
    <property type="molecule type" value="Genomic_DNA"/>
</dbReference>
<reference evidence="1 2" key="1">
    <citation type="submission" date="2022-09" db="EMBL/GenBank/DDBJ databases">
        <title>Enrichment on poylsaccharides allowed isolation of novel metabolic and taxonomic groups of Haloarchaea.</title>
        <authorList>
            <person name="Sorokin D.Y."/>
            <person name="Elcheninov A.G."/>
            <person name="Khizhniak T.V."/>
            <person name="Kolganova T.V."/>
            <person name="Kublanov I.V."/>
        </authorList>
    </citation>
    <scope>NUCLEOTIDE SEQUENCE [LARGE SCALE GENOMIC DNA]</scope>
    <source>
        <strain evidence="1 2">AArc-curdl1</strain>
    </source>
</reference>
<dbReference type="Gene3D" id="3.40.50.620">
    <property type="entry name" value="HUPs"/>
    <property type="match status" value="1"/>
</dbReference>
<dbReference type="RefSeq" id="WP_342805374.1">
    <property type="nucleotide sequence ID" value="NZ_JAOPJZ010000001.1"/>
</dbReference>
<dbReference type="SUPFAM" id="SSF48173">
    <property type="entry name" value="Cryptochrome/photolyase FAD-binding domain"/>
    <property type="match status" value="1"/>
</dbReference>
<sequence>MTIWVLGDQLALEYGPLAGADPTSDRVLMIEATDFARRYPYHSQKLTLVFAAMRHFRDRLRREGFEVEYRQTATFGDALEAHFDAHPGDRLACMEPPSHGAGDRLETLVESHGGTLERREHEGFLCSPAGFDAWAGPDADSFRHESFYRWMRRETGYLMDGNEPVGGEWNFDEDNRAFPRPEYAFSDPCRFEPDELTRATLEWVEATFETWGDSEPFEWPVTRTQALDARDHFIIERLPRFGPYQDAMVERSWAGEHALLSPALNLGLLHPRELLEPAVEAYKAGDAPLESVEGFLRQILGWREFVRHVYRRSMPELATANALEADRELPSLYWDGETKMHCLKTAVGRVQKRGYGHHIERLMLLSNFALLYGVEPQALNRWFHLAYVDAYHWVTTPNVIGMGVFASDALSTKPYASSANYVDRMSDYCADCAYDPDQTVGEQACPFNALYWDFLERNQERLGDNHRMGLVYYHLENKDEAEREAIRERVGTIREGIRQESL</sequence>
<dbReference type="Proteomes" id="UP001321047">
    <property type="component" value="Unassembled WGS sequence"/>
</dbReference>
<organism evidence="1 2">
    <name type="scientific">Natronosalvus hydrolyticus</name>
    <dbReference type="NCBI Taxonomy" id="2979988"/>
    <lineage>
        <taxon>Archaea</taxon>
        <taxon>Methanobacteriati</taxon>
        <taxon>Methanobacteriota</taxon>
        <taxon>Stenosarchaea group</taxon>
        <taxon>Halobacteria</taxon>
        <taxon>Halobacteriales</taxon>
        <taxon>Natrialbaceae</taxon>
        <taxon>Natronosalvus</taxon>
    </lineage>
</organism>
<dbReference type="Gene3D" id="1.10.10.1710">
    <property type="entry name" value="Deoxyribodipyrimidine photolyase-related"/>
    <property type="match status" value="1"/>
</dbReference>
<name>A0AAP2Z4Z7_9EURY</name>
<protein>
    <submittedName>
        <fullName evidence="1">Cryptochrome/photolyase family protein</fullName>
    </submittedName>
</protein>
<dbReference type="Gene3D" id="1.10.579.10">
    <property type="entry name" value="DNA Cyclobutane Dipyrimidine Photolyase, subunit A, domain 3"/>
    <property type="match status" value="1"/>
</dbReference>
<proteinExistence type="predicted"/>